<dbReference type="AlphaFoldDB" id="A0A7W7W969"/>
<dbReference type="RefSeq" id="WP_184754800.1">
    <property type="nucleotide sequence ID" value="NZ_BAABEK010000049.1"/>
</dbReference>
<reference evidence="1 2" key="1">
    <citation type="submission" date="2020-08" db="EMBL/GenBank/DDBJ databases">
        <title>Sequencing the genomes of 1000 actinobacteria strains.</title>
        <authorList>
            <person name="Klenk H.-P."/>
        </authorList>
    </citation>
    <scope>NUCLEOTIDE SEQUENCE [LARGE SCALE GENOMIC DNA]</scope>
    <source>
        <strain evidence="1 2">DSM 43023</strain>
    </source>
</reference>
<evidence type="ECO:0000313" key="2">
    <source>
        <dbReference type="Proteomes" id="UP000534286"/>
    </source>
</evidence>
<dbReference type="Proteomes" id="UP000534286">
    <property type="component" value="Unassembled WGS sequence"/>
</dbReference>
<accession>A0A7W7W969</accession>
<keyword evidence="2" id="KW-1185">Reference proteome</keyword>
<proteinExistence type="predicted"/>
<dbReference type="EMBL" id="JACHJU010000001">
    <property type="protein sequence ID" value="MBB4938653.1"/>
    <property type="molecule type" value="Genomic_DNA"/>
</dbReference>
<protein>
    <submittedName>
        <fullName evidence="1">Uncharacterized protein</fullName>
    </submittedName>
</protein>
<sequence length="76" mass="8268">MTVYTLSIVEGDVDHIPSGKDIFSPGSPITFEDLDPSTLVWLTEHGYEEPGRKVVVTPVDGSLNGLRVIASREVDL</sequence>
<name>A0A7W7W969_9ACTN</name>
<gene>
    <name evidence="1" type="ORF">FHR32_002958</name>
</gene>
<evidence type="ECO:0000313" key="1">
    <source>
        <dbReference type="EMBL" id="MBB4938653.1"/>
    </source>
</evidence>
<organism evidence="1 2">
    <name type="scientific">Streptosporangium album</name>
    <dbReference type="NCBI Taxonomy" id="47479"/>
    <lineage>
        <taxon>Bacteria</taxon>
        <taxon>Bacillati</taxon>
        <taxon>Actinomycetota</taxon>
        <taxon>Actinomycetes</taxon>
        <taxon>Streptosporangiales</taxon>
        <taxon>Streptosporangiaceae</taxon>
        <taxon>Streptosporangium</taxon>
    </lineage>
</organism>
<comment type="caution">
    <text evidence="1">The sequence shown here is derived from an EMBL/GenBank/DDBJ whole genome shotgun (WGS) entry which is preliminary data.</text>
</comment>